<dbReference type="EMBL" id="LT629762">
    <property type="protein sequence ID" value="SDT58874.1"/>
    <property type="molecule type" value="Genomic_DNA"/>
</dbReference>
<feature type="region of interest" description="Disordered" evidence="1">
    <location>
        <begin position="68"/>
        <end position="91"/>
    </location>
</feature>
<accession>A0A1H2BL59</accession>
<evidence type="ECO:0000313" key="2">
    <source>
        <dbReference type="EMBL" id="SDT58874.1"/>
    </source>
</evidence>
<dbReference type="RefSeq" id="WP_157720192.1">
    <property type="nucleotide sequence ID" value="NZ_LT629762.1"/>
</dbReference>
<proteinExistence type="predicted"/>
<evidence type="ECO:0000256" key="1">
    <source>
        <dbReference type="SAM" id="MobiDB-lite"/>
    </source>
</evidence>
<gene>
    <name evidence="2" type="ORF">SAMN05216222_5276</name>
</gene>
<name>A0A1H2BL59_9PSED</name>
<evidence type="ECO:0000313" key="3">
    <source>
        <dbReference type="Proteomes" id="UP000198481"/>
    </source>
</evidence>
<dbReference type="Proteomes" id="UP000198481">
    <property type="component" value="Chromosome I"/>
</dbReference>
<organism evidence="2 3">
    <name type="scientific">Pseudomonas prosekii</name>
    <dbReference type="NCBI Taxonomy" id="1148509"/>
    <lineage>
        <taxon>Bacteria</taxon>
        <taxon>Pseudomonadati</taxon>
        <taxon>Pseudomonadota</taxon>
        <taxon>Gammaproteobacteria</taxon>
        <taxon>Pseudomonadales</taxon>
        <taxon>Pseudomonadaceae</taxon>
        <taxon>Pseudomonas</taxon>
    </lineage>
</organism>
<dbReference type="AlphaFoldDB" id="A0A1H2BL59"/>
<sequence length="91" mass="10447">MTENEVQQLTSELREFLQDIFGQVQMHAEVPNERDQLSAELSRAHRGRWCQPQGGQHRNEIKLGAFGAEQSDQRASRKASRAHRQGSVYEN</sequence>
<reference evidence="3" key="1">
    <citation type="submission" date="2016-10" db="EMBL/GenBank/DDBJ databases">
        <authorList>
            <person name="Varghese N."/>
            <person name="Submissions S."/>
        </authorList>
    </citation>
    <scope>NUCLEOTIDE SEQUENCE [LARGE SCALE GENOMIC DNA]</scope>
    <source>
        <strain evidence="3">LMG 26867</strain>
    </source>
</reference>
<protein>
    <submittedName>
        <fullName evidence="2">Uncharacterized protein</fullName>
    </submittedName>
</protein>